<dbReference type="GO" id="GO:0008270">
    <property type="term" value="F:zinc ion binding"/>
    <property type="evidence" value="ECO:0007669"/>
    <property type="project" value="UniProtKB-KW"/>
</dbReference>
<evidence type="ECO:0000256" key="3">
    <source>
        <dbReference type="ARBA" id="ARBA00022771"/>
    </source>
</evidence>
<reference evidence="9" key="1">
    <citation type="submission" date="2016-06" db="UniProtKB">
        <authorList>
            <consortium name="WormBaseParasite"/>
        </authorList>
    </citation>
    <scope>IDENTIFICATION</scope>
</reference>
<evidence type="ECO:0000256" key="2">
    <source>
        <dbReference type="ARBA" id="ARBA00022723"/>
    </source>
</evidence>
<feature type="compositionally biased region" description="Pro residues" evidence="6">
    <location>
        <begin position="184"/>
        <end position="202"/>
    </location>
</feature>
<protein>
    <submittedName>
        <fullName evidence="9">C2H2-type domain-containing protein</fullName>
    </submittedName>
</protein>
<evidence type="ECO:0000256" key="6">
    <source>
        <dbReference type="SAM" id="MobiDB-lite"/>
    </source>
</evidence>
<evidence type="ECO:0000256" key="5">
    <source>
        <dbReference type="ARBA" id="ARBA00023242"/>
    </source>
</evidence>
<organism evidence="9">
    <name type="scientific">Schistosoma curassoni</name>
    <dbReference type="NCBI Taxonomy" id="6186"/>
    <lineage>
        <taxon>Eukaryota</taxon>
        <taxon>Metazoa</taxon>
        <taxon>Spiralia</taxon>
        <taxon>Lophotrochozoa</taxon>
        <taxon>Platyhelminthes</taxon>
        <taxon>Trematoda</taxon>
        <taxon>Digenea</taxon>
        <taxon>Strigeidida</taxon>
        <taxon>Schistosomatoidea</taxon>
        <taxon>Schistosomatidae</taxon>
        <taxon>Schistosoma</taxon>
    </lineage>
</organism>
<keyword evidence="8" id="KW-1185">Reference proteome</keyword>
<proteinExistence type="predicted"/>
<sequence>MGRKKRKQLKPWCWYVRFEILIIPRYCNREFDDEKILIQHQKAKHFKCPYCHRKLFTGPGLSIHCNQVSQDIRQYSKHQVHKEKLDKIPNALPNRTSTVIDIYGMSGIPEVDMIEHERQKFGLEGEDEPPEKIAKEDESAPFYPPPPIHPALPFMQTLCPPIAPFGHIGLLLTLDDLCSSVHYVPPPPPPPPPAAPAPPQPATPNDEKEELRAELPRYKTIVENAAKKIIPPPIPITLGLTTPSFIPPQPTQIVYPPIVPTASVQMPFAYAPGFIPPPAFGLPTMQPQIAPAPGQLTPWAGMPQLRF</sequence>
<dbReference type="PANTHER" id="PTHR23215">
    <property type="entry name" value="ZINC FINGER PROTEIN 207"/>
    <property type="match status" value="1"/>
</dbReference>
<keyword evidence="3" id="KW-0863">Zinc-finger</keyword>
<evidence type="ECO:0000256" key="4">
    <source>
        <dbReference type="ARBA" id="ARBA00022833"/>
    </source>
</evidence>
<dbReference type="GO" id="GO:0005634">
    <property type="term" value="C:nucleus"/>
    <property type="evidence" value="ECO:0007669"/>
    <property type="project" value="UniProtKB-SubCell"/>
</dbReference>
<dbReference type="Proteomes" id="UP000279833">
    <property type="component" value="Unassembled WGS sequence"/>
</dbReference>
<dbReference type="PANTHER" id="PTHR23215:SF0">
    <property type="entry name" value="BUB3-INTERACTING AND GLEBS MOTIF-CONTAINING PROTEIN ZNF207"/>
    <property type="match status" value="1"/>
</dbReference>
<dbReference type="AlphaFoldDB" id="A0A183JFE2"/>
<keyword evidence="4" id="KW-0862">Zinc</keyword>
<feature type="region of interest" description="Disordered" evidence="6">
    <location>
        <begin position="183"/>
        <end position="210"/>
    </location>
</feature>
<reference evidence="7 8" key="2">
    <citation type="submission" date="2018-11" db="EMBL/GenBank/DDBJ databases">
        <authorList>
            <consortium name="Pathogen Informatics"/>
        </authorList>
    </citation>
    <scope>NUCLEOTIDE SEQUENCE [LARGE SCALE GENOMIC DNA]</scope>
    <source>
        <strain evidence="7">Dakar</strain>
        <strain evidence="8">Dakar, Senegal</strain>
    </source>
</reference>
<gene>
    <name evidence="7" type="ORF">SCUD_LOCUS1410</name>
</gene>
<comment type="subcellular location">
    <subcellularLocation>
        <location evidence="1">Nucleus</location>
    </subcellularLocation>
</comment>
<accession>A0A183JFE2</accession>
<evidence type="ECO:0000313" key="9">
    <source>
        <dbReference type="WBParaSite" id="SCUD_0000140901-mRNA-1"/>
    </source>
</evidence>
<dbReference type="STRING" id="6186.A0A183JFE2"/>
<evidence type="ECO:0000256" key="1">
    <source>
        <dbReference type="ARBA" id="ARBA00004123"/>
    </source>
</evidence>
<dbReference type="EMBL" id="UZAK01001129">
    <property type="protein sequence ID" value="VDO67497.1"/>
    <property type="molecule type" value="Genomic_DNA"/>
</dbReference>
<dbReference type="CDD" id="cd20908">
    <property type="entry name" value="SUF4-like"/>
    <property type="match status" value="1"/>
</dbReference>
<evidence type="ECO:0000313" key="8">
    <source>
        <dbReference type="Proteomes" id="UP000279833"/>
    </source>
</evidence>
<keyword evidence="2" id="KW-0479">Metal-binding</keyword>
<evidence type="ECO:0000313" key="7">
    <source>
        <dbReference type="EMBL" id="VDO67497.1"/>
    </source>
</evidence>
<dbReference type="WBParaSite" id="SCUD_0000140901-mRNA-1">
    <property type="protein sequence ID" value="SCUD_0000140901-mRNA-1"/>
    <property type="gene ID" value="SCUD_0000140901"/>
</dbReference>
<name>A0A183JFE2_9TREM</name>
<keyword evidence="5" id="KW-0539">Nucleus</keyword>